<dbReference type="SUPFAM" id="SSF103473">
    <property type="entry name" value="MFS general substrate transporter"/>
    <property type="match status" value="1"/>
</dbReference>
<name>A0A4V6KM43_SERFO</name>
<dbReference type="GO" id="GO:0022857">
    <property type="term" value="F:transmembrane transporter activity"/>
    <property type="evidence" value="ECO:0007669"/>
    <property type="project" value="InterPro"/>
</dbReference>
<comment type="subcellular location">
    <subcellularLocation>
        <location evidence="1">Membrane</location>
        <topology evidence="1">Multi-pass membrane protein</topology>
    </subcellularLocation>
</comment>
<feature type="transmembrane region" description="Helical" evidence="6">
    <location>
        <begin position="99"/>
        <end position="121"/>
    </location>
</feature>
<dbReference type="InterPro" id="IPR020846">
    <property type="entry name" value="MFS_dom"/>
</dbReference>
<dbReference type="Gene3D" id="1.20.1250.20">
    <property type="entry name" value="MFS general substrate transporter like domains"/>
    <property type="match status" value="1"/>
</dbReference>
<evidence type="ECO:0000256" key="4">
    <source>
        <dbReference type="ARBA" id="ARBA00022989"/>
    </source>
</evidence>
<feature type="domain" description="Major facilitator superfamily (MFS) profile" evidence="7">
    <location>
        <begin position="1"/>
        <end position="229"/>
    </location>
</feature>
<gene>
    <name evidence="8" type="primary">rhmT_1</name>
    <name evidence="8" type="ORF">NCTC12965_02084</name>
</gene>
<dbReference type="EMBL" id="CABEEZ010000038">
    <property type="protein sequence ID" value="VTR24978.1"/>
    <property type="molecule type" value="Genomic_DNA"/>
</dbReference>
<dbReference type="Pfam" id="PF07690">
    <property type="entry name" value="MFS_1"/>
    <property type="match status" value="1"/>
</dbReference>
<feature type="transmembrane region" description="Helical" evidence="6">
    <location>
        <begin position="31"/>
        <end position="54"/>
    </location>
</feature>
<evidence type="ECO:0000256" key="3">
    <source>
        <dbReference type="ARBA" id="ARBA00022692"/>
    </source>
</evidence>
<feature type="transmembrane region" description="Helical" evidence="6">
    <location>
        <begin position="7"/>
        <end position="25"/>
    </location>
</feature>
<accession>A0A4V6KM43</accession>
<dbReference type="PROSITE" id="PS50850">
    <property type="entry name" value="MFS"/>
    <property type="match status" value="1"/>
</dbReference>
<dbReference type="PANTHER" id="PTHR43791:SF36">
    <property type="entry name" value="TRANSPORTER, PUTATIVE (AFU_ORTHOLOGUE AFUA_6G08340)-RELATED"/>
    <property type="match status" value="1"/>
</dbReference>
<proteinExistence type="predicted"/>
<keyword evidence="3 6" id="KW-0812">Transmembrane</keyword>
<evidence type="ECO:0000256" key="2">
    <source>
        <dbReference type="ARBA" id="ARBA00022448"/>
    </source>
</evidence>
<dbReference type="AlphaFoldDB" id="A0A4V6KM43"/>
<keyword evidence="5 6" id="KW-0472">Membrane</keyword>
<dbReference type="InterPro" id="IPR011701">
    <property type="entry name" value="MFS"/>
</dbReference>
<evidence type="ECO:0000256" key="5">
    <source>
        <dbReference type="ARBA" id="ARBA00023136"/>
    </source>
</evidence>
<dbReference type="GO" id="GO:0016020">
    <property type="term" value="C:membrane"/>
    <property type="evidence" value="ECO:0007669"/>
    <property type="project" value="UniProtKB-SubCell"/>
</dbReference>
<feature type="transmembrane region" description="Helical" evidence="6">
    <location>
        <begin position="66"/>
        <end position="87"/>
    </location>
</feature>
<organism evidence="8">
    <name type="scientific">Serratia fonticola</name>
    <dbReference type="NCBI Taxonomy" id="47917"/>
    <lineage>
        <taxon>Bacteria</taxon>
        <taxon>Pseudomonadati</taxon>
        <taxon>Pseudomonadota</taxon>
        <taxon>Gammaproteobacteria</taxon>
        <taxon>Enterobacterales</taxon>
        <taxon>Yersiniaceae</taxon>
        <taxon>Serratia</taxon>
    </lineage>
</organism>
<keyword evidence="2" id="KW-0813">Transport</keyword>
<protein>
    <submittedName>
        <fullName evidence="8">Inner membrane transport protein RhmT</fullName>
    </submittedName>
</protein>
<dbReference type="PANTHER" id="PTHR43791">
    <property type="entry name" value="PERMEASE-RELATED"/>
    <property type="match status" value="1"/>
</dbReference>
<evidence type="ECO:0000313" key="8">
    <source>
        <dbReference type="EMBL" id="VTR24978.1"/>
    </source>
</evidence>
<evidence type="ECO:0000256" key="1">
    <source>
        <dbReference type="ARBA" id="ARBA00004141"/>
    </source>
</evidence>
<evidence type="ECO:0000256" key="6">
    <source>
        <dbReference type="SAM" id="Phobius"/>
    </source>
</evidence>
<keyword evidence="4 6" id="KW-1133">Transmembrane helix</keyword>
<dbReference type="InterPro" id="IPR036259">
    <property type="entry name" value="MFS_trans_sf"/>
</dbReference>
<reference evidence="8" key="1">
    <citation type="submission" date="2019-05" db="EMBL/GenBank/DDBJ databases">
        <authorList>
            <consortium name="Pathogen Informatics"/>
        </authorList>
    </citation>
    <scope>NUCLEOTIDE SEQUENCE [LARGE SCALE GENOMIC DNA]</scope>
    <source>
        <strain evidence="8">NCTC12965</strain>
    </source>
</reference>
<evidence type="ECO:0000259" key="7">
    <source>
        <dbReference type="PROSITE" id="PS50850"/>
    </source>
</evidence>
<sequence>MGARKVIALLMLVWGTISMLSIFITNPTQFYLARFLLGLAEAGFYPGVILYLTLWFPSSQRAKMTALFVCGIPVSNIIGGPLCGWIIENMNGMFELSGWQWLFFISGPRALLIAVVIFFFLDNTYQSAKWLSPQEKEMITQDMAQGTSKKVGADGTAQEWTMKTMLKSSAFTKNVVDLFLHGDGARGIGLLGADHDPRYGGKLGVGYWFADHAAVYAGRCRYANGCTQL</sequence>